<dbReference type="AlphaFoldDB" id="A0A544W657"/>
<sequence>MTNLDLREPLPLLRTEDGSCGCCAPHTTSVPTTPATGTRDSTVTAFAVTGMTCGHCVIAVTEEISAIPGVTDVTVDLAPGATSTVRVTSTAGVTGEQIASALDEAGDYHLAATD</sequence>
<dbReference type="CDD" id="cd00371">
    <property type="entry name" value="HMA"/>
    <property type="match status" value="1"/>
</dbReference>
<evidence type="ECO:0000259" key="2">
    <source>
        <dbReference type="PROSITE" id="PS50846"/>
    </source>
</evidence>
<accession>A0A544W657</accession>
<feature type="domain" description="HMA" evidence="2">
    <location>
        <begin position="42"/>
        <end position="110"/>
    </location>
</feature>
<dbReference type="RefSeq" id="WP_142551162.1">
    <property type="nucleotide sequence ID" value="NZ_VIFX01000005.1"/>
</dbReference>
<dbReference type="Proteomes" id="UP000315759">
    <property type="component" value="Unassembled WGS sequence"/>
</dbReference>
<dbReference type="InterPro" id="IPR036163">
    <property type="entry name" value="HMA_dom_sf"/>
</dbReference>
<comment type="caution">
    <text evidence="3">The sequence shown here is derived from an EMBL/GenBank/DDBJ whole genome shotgun (WGS) entry which is preliminary data.</text>
</comment>
<dbReference type="GO" id="GO:0046872">
    <property type="term" value="F:metal ion binding"/>
    <property type="evidence" value="ECO:0007669"/>
    <property type="project" value="UniProtKB-KW"/>
</dbReference>
<dbReference type="PROSITE" id="PS50846">
    <property type="entry name" value="HMA_2"/>
    <property type="match status" value="1"/>
</dbReference>
<dbReference type="InterPro" id="IPR006121">
    <property type="entry name" value="HMA_dom"/>
</dbReference>
<evidence type="ECO:0000256" key="1">
    <source>
        <dbReference type="ARBA" id="ARBA00022723"/>
    </source>
</evidence>
<organism evidence="3 4">
    <name type="scientific">Mycolicibacterium hodleri</name>
    <dbReference type="NCBI Taxonomy" id="49897"/>
    <lineage>
        <taxon>Bacteria</taxon>
        <taxon>Bacillati</taxon>
        <taxon>Actinomycetota</taxon>
        <taxon>Actinomycetes</taxon>
        <taxon>Mycobacteriales</taxon>
        <taxon>Mycobacteriaceae</taxon>
        <taxon>Mycolicibacterium</taxon>
    </lineage>
</organism>
<evidence type="ECO:0000313" key="3">
    <source>
        <dbReference type="EMBL" id="TQR87710.1"/>
    </source>
</evidence>
<keyword evidence="1" id="KW-0479">Metal-binding</keyword>
<evidence type="ECO:0000313" key="4">
    <source>
        <dbReference type="Proteomes" id="UP000315759"/>
    </source>
</evidence>
<dbReference type="SUPFAM" id="SSF55008">
    <property type="entry name" value="HMA, heavy metal-associated domain"/>
    <property type="match status" value="1"/>
</dbReference>
<dbReference type="Pfam" id="PF00403">
    <property type="entry name" value="HMA"/>
    <property type="match status" value="1"/>
</dbReference>
<dbReference type="InterPro" id="IPR017969">
    <property type="entry name" value="Heavy-metal-associated_CS"/>
</dbReference>
<keyword evidence="4" id="KW-1185">Reference proteome</keyword>
<gene>
    <name evidence="3" type="ORF">D8S82_05870</name>
</gene>
<name>A0A544W657_9MYCO</name>
<dbReference type="PROSITE" id="PS01047">
    <property type="entry name" value="HMA_1"/>
    <property type="match status" value="1"/>
</dbReference>
<dbReference type="EMBL" id="VIFX01000005">
    <property type="protein sequence ID" value="TQR87710.1"/>
    <property type="molecule type" value="Genomic_DNA"/>
</dbReference>
<proteinExistence type="predicted"/>
<reference evidence="3 4" key="1">
    <citation type="submission" date="2018-10" db="EMBL/GenBank/DDBJ databases">
        <title>Draft genome of Mycobacterium hodleri strain B.</title>
        <authorList>
            <person name="Amande T.J."/>
            <person name="Mcgenity T.J."/>
        </authorList>
    </citation>
    <scope>NUCLEOTIDE SEQUENCE [LARGE SCALE GENOMIC DNA]</scope>
    <source>
        <strain evidence="3 4">B</strain>
    </source>
</reference>
<protein>
    <submittedName>
        <fullName evidence="3">Heavy-metal-associated domain-containing protein</fullName>
    </submittedName>
</protein>
<dbReference type="Gene3D" id="3.30.70.100">
    <property type="match status" value="1"/>
</dbReference>